<dbReference type="Pfam" id="PF01479">
    <property type="entry name" value="S4"/>
    <property type="match status" value="1"/>
</dbReference>
<dbReference type="SUPFAM" id="SSF55174">
    <property type="entry name" value="Alpha-L RNA-binding motif"/>
    <property type="match status" value="1"/>
</dbReference>
<comment type="similarity">
    <text evidence="2">Belongs to the TlyA family.</text>
</comment>
<reference evidence="5 6" key="1">
    <citation type="submission" date="2020-08" db="EMBL/GenBank/DDBJ databases">
        <title>Genomic Encyclopedia of Type Strains, Phase IV (KMG-IV): sequencing the most valuable type-strain genomes for metagenomic binning, comparative biology and taxonomic classification.</title>
        <authorList>
            <person name="Goeker M."/>
        </authorList>
    </citation>
    <scope>NUCLEOTIDE SEQUENCE [LARGE SCALE GENOMIC DNA]</scope>
    <source>
        <strain evidence="5 6">DSM 26944</strain>
    </source>
</reference>
<evidence type="ECO:0000256" key="1">
    <source>
        <dbReference type="ARBA" id="ARBA00022884"/>
    </source>
</evidence>
<dbReference type="EMBL" id="JACIJG010000013">
    <property type="protein sequence ID" value="MBB5703367.1"/>
    <property type="molecule type" value="Genomic_DNA"/>
</dbReference>
<dbReference type="PROSITE" id="PS50889">
    <property type="entry name" value="S4"/>
    <property type="match status" value="1"/>
</dbReference>
<proteinExistence type="inferred from homology"/>
<evidence type="ECO:0000256" key="2">
    <source>
        <dbReference type="ARBA" id="ARBA00029460"/>
    </source>
</evidence>
<dbReference type="CDD" id="cd00165">
    <property type="entry name" value="S4"/>
    <property type="match status" value="1"/>
</dbReference>
<dbReference type="PANTHER" id="PTHR32319">
    <property type="entry name" value="BACTERIAL HEMOLYSIN-LIKE PROTEIN"/>
    <property type="match status" value="1"/>
</dbReference>
<dbReference type="Gene3D" id="3.40.50.150">
    <property type="entry name" value="Vaccinia Virus protein VP39"/>
    <property type="match status" value="1"/>
</dbReference>
<protein>
    <submittedName>
        <fullName evidence="5">23S rRNA (Cytidine1920-2'-O)/16S rRNA (Cytidine1409-2'-O)-methyltransferase</fullName>
        <ecNumber evidence="5">2.1.1.226</ecNumber>
        <ecNumber evidence="5">2.1.1.227</ecNumber>
    </submittedName>
</protein>
<dbReference type="EC" id="2.1.1.226" evidence="5"/>
<dbReference type="InterPro" id="IPR036986">
    <property type="entry name" value="S4_RNA-bd_sf"/>
</dbReference>
<name>A0A7W9AZA6_9HYPH</name>
<keyword evidence="5" id="KW-0489">Methyltransferase</keyword>
<dbReference type="GO" id="GO:0032259">
    <property type="term" value="P:methylation"/>
    <property type="evidence" value="ECO:0007669"/>
    <property type="project" value="UniProtKB-KW"/>
</dbReference>
<keyword evidence="5" id="KW-0808">Transferase</keyword>
<dbReference type="RefSeq" id="WP_183654869.1">
    <property type="nucleotide sequence ID" value="NZ_JACIJG010000013.1"/>
</dbReference>
<dbReference type="Gene3D" id="3.10.290.10">
    <property type="entry name" value="RNA-binding S4 domain"/>
    <property type="match status" value="1"/>
</dbReference>
<dbReference type="PIRSF" id="PIRSF005578">
    <property type="entry name" value="TlyA"/>
    <property type="match status" value="1"/>
</dbReference>
<accession>A0A7W9AZA6</accession>
<dbReference type="GO" id="GO:0003723">
    <property type="term" value="F:RNA binding"/>
    <property type="evidence" value="ECO:0007669"/>
    <property type="project" value="UniProtKB-KW"/>
</dbReference>
<dbReference type="InterPro" id="IPR002877">
    <property type="entry name" value="RNA_MeTrfase_FtsJ_dom"/>
</dbReference>
<dbReference type="Pfam" id="PF01728">
    <property type="entry name" value="FtsJ"/>
    <property type="match status" value="1"/>
</dbReference>
<sequence length="253" mass="26886">MNDQPVDSRPRLDQLLVELGLFTTRSRARDAIQRGTVKVEGNPVTKPGQTVARSARIAVDDPASNYVSRAALKLVAALDRFSLDVKGLIALDIGASTGGFTQVLLERGAEHVLAVDVGHDQLHESLRGDARVTSMEGVNARALEASQLGGRDIGCVVSDVSFISLKLALPPALAFAQKGAICALLVKPQFEAGREAIGKGGILRNSADGERIAEELKSWLETQAGWRALGLCPSPIEGGDGNREYLLAGKKDR</sequence>
<feature type="domain" description="RNA-binding S4" evidence="4">
    <location>
        <begin position="10"/>
        <end position="75"/>
    </location>
</feature>
<dbReference type="InterPro" id="IPR029063">
    <property type="entry name" value="SAM-dependent_MTases_sf"/>
</dbReference>
<dbReference type="EC" id="2.1.1.227" evidence="5"/>
<comment type="caution">
    <text evidence="5">The sequence shown here is derived from an EMBL/GenBank/DDBJ whole genome shotgun (WGS) entry which is preliminary data.</text>
</comment>
<gene>
    <name evidence="5" type="ORF">FHS76_003270</name>
</gene>
<dbReference type="CDD" id="cd02440">
    <property type="entry name" value="AdoMet_MTases"/>
    <property type="match status" value="1"/>
</dbReference>
<dbReference type="PANTHER" id="PTHR32319:SF0">
    <property type="entry name" value="BACTERIAL HEMOLYSIN-LIKE PROTEIN"/>
    <property type="match status" value="1"/>
</dbReference>
<evidence type="ECO:0000256" key="3">
    <source>
        <dbReference type="PROSITE-ProRule" id="PRU00182"/>
    </source>
</evidence>
<dbReference type="InterPro" id="IPR002942">
    <property type="entry name" value="S4_RNA-bd"/>
</dbReference>
<dbReference type="InterPro" id="IPR047048">
    <property type="entry name" value="TlyA"/>
</dbReference>
<dbReference type="GO" id="GO:0008168">
    <property type="term" value="F:methyltransferase activity"/>
    <property type="evidence" value="ECO:0007669"/>
    <property type="project" value="UniProtKB-KW"/>
</dbReference>
<keyword evidence="1 3" id="KW-0694">RNA-binding</keyword>
<dbReference type="SMART" id="SM00363">
    <property type="entry name" value="S4"/>
    <property type="match status" value="1"/>
</dbReference>
<dbReference type="NCBIfam" id="TIGR00478">
    <property type="entry name" value="tly"/>
    <property type="match status" value="1"/>
</dbReference>
<dbReference type="SUPFAM" id="SSF53335">
    <property type="entry name" value="S-adenosyl-L-methionine-dependent methyltransferases"/>
    <property type="match status" value="1"/>
</dbReference>
<dbReference type="Proteomes" id="UP000555546">
    <property type="component" value="Unassembled WGS sequence"/>
</dbReference>
<dbReference type="InterPro" id="IPR004538">
    <property type="entry name" value="Hemolysin_A/TlyA"/>
</dbReference>
<organism evidence="5 6">
    <name type="scientific">Brucella daejeonensis</name>
    <dbReference type="NCBI Taxonomy" id="659015"/>
    <lineage>
        <taxon>Bacteria</taxon>
        <taxon>Pseudomonadati</taxon>
        <taxon>Pseudomonadota</taxon>
        <taxon>Alphaproteobacteria</taxon>
        <taxon>Hyphomicrobiales</taxon>
        <taxon>Brucellaceae</taxon>
        <taxon>Brucella/Ochrobactrum group</taxon>
        <taxon>Brucella</taxon>
    </lineage>
</organism>
<keyword evidence="6" id="KW-1185">Reference proteome</keyword>
<evidence type="ECO:0000259" key="4">
    <source>
        <dbReference type="SMART" id="SM00363"/>
    </source>
</evidence>
<evidence type="ECO:0000313" key="5">
    <source>
        <dbReference type="EMBL" id="MBB5703367.1"/>
    </source>
</evidence>
<evidence type="ECO:0000313" key="6">
    <source>
        <dbReference type="Proteomes" id="UP000555546"/>
    </source>
</evidence>
<dbReference type="AlphaFoldDB" id="A0A7W9AZA6"/>